<accession>A0ABV2S418</accession>
<comment type="caution">
    <text evidence="1">The sequence shown here is derived from an EMBL/GenBank/DDBJ whole genome shotgun (WGS) entry which is preliminary data.</text>
</comment>
<dbReference type="RefSeq" id="WP_340627399.1">
    <property type="nucleotide sequence ID" value="NZ_CP066351.1"/>
</dbReference>
<dbReference type="Proteomes" id="UP001549291">
    <property type="component" value="Unassembled WGS sequence"/>
</dbReference>
<organism evidence="1 2">
    <name type="scientific">Bradyrhizobium japonicum</name>
    <dbReference type="NCBI Taxonomy" id="375"/>
    <lineage>
        <taxon>Bacteria</taxon>
        <taxon>Pseudomonadati</taxon>
        <taxon>Pseudomonadota</taxon>
        <taxon>Alphaproteobacteria</taxon>
        <taxon>Hyphomicrobiales</taxon>
        <taxon>Nitrobacteraceae</taxon>
        <taxon>Bradyrhizobium</taxon>
    </lineage>
</organism>
<sequence>MRRVGFPIEHVDARKAADDGGHSFELHPGLFKDDLIRQLEAEASKSPRNKVEFSQPIQMRFNELIAGVRAELAVKVFGDDFPSMLRAANQIAAILKEIEGAADIKVEEVQGLPAVEGQNR</sequence>
<dbReference type="InterPro" id="IPR001036">
    <property type="entry name" value="Acrflvin-R"/>
</dbReference>
<evidence type="ECO:0000313" key="1">
    <source>
        <dbReference type="EMBL" id="MET4723914.1"/>
    </source>
</evidence>
<protein>
    <submittedName>
        <fullName evidence="1">Cu/Ag efflux pump CusA</fullName>
    </submittedName>
</protein>
<keyword evidence="2" id="KW-1185">Reference proteome</keyword>
<name>A0ABV2S418_BRAJP</name>
<dbReference type="Pfam" id="PF00873">
    <property type="entry name" value="ACR_tran"/>
    <property type="match status" value="1"/>
</dbReference>
<gene>
    <name evidence="1" type="ORF">ABIF63_008020</name>
</gene>
<reference evidence="1 2" key="1">
    <citation type="submission" date="2024-06" db="EMBL/GenBank/DDBJ databases">
        <title>Genomic Encyclopedia of Type Strains, Phase V (KMG-V): Genome sequencing to study the core and pangenomes of soil and plant-associated prokaryotes.</title>
        <authorList>
            <person name="Whitman W."/>
        </authorList>
    </citation>
    <scope>NUCLEOTIDE SEQUENCE [LARGE SCALE GENOMIC DNA]</scope>
    <source>
        <strain evidence="1 2">USDA 160</strain>
    </source>
</reference>
<evidence type="ECO:0000313" key="2">
    <source>
        <dbReference type="Proteomes" id="UP001549291"/>
    </source>
</evidence>
<proteinExistence type="predicted"/>
<dbReference type="EMBL" id="JBEPTQ010000002">
    <property type="protein sequence ID" value="MET4723914.1"/>
    <property type="molecule type" value="Genomic_DNA"/>
</dbReference>